<feature type="signal peptide" evidence="11">
    <location>
        <begin position="1"/>
        <end position="20"/>
    </location>
</feature>
<evidence type="ECO:0000313" key="13">
    <source>
        <dbReference type="EMBL" id="EXU94799.1"/>
    </source>
</evidence>
<evidence type="ECO:0000256" key="2">
    <source>
        <dbReference type="ARBA" id="ARBA00008721"/>
    </source>
</evidence>
<keyword evidence="9" id="KW-1015">Disulfide bond</keyword>
<evidence type="ECO:0000256" key="1">
    <source>
        <dbReference type="ARBA" id="ARBA00003174"/>
    </source>
</evidence>
<comment type="caution">
    <text evidence="13">The sequence shown here is derived from an EMBL/GenBank/DDBJ whole genome shotgun (WGS) entry which is preliminary data.</text>
</comment>
<dbReference type="EMBL" id="JELW01000148">
    <property type="protein sequence ID" value="EXU94799.1"/>
    <property type="molecule type" value="Genomic_DNA"/>
</dbReference>
<evidence type="ECO:0000256" key="3">
    <source>
        <dbReference type="ARBA" id="ARBA00022670"/>
    </source>
</evidence>
<evidence type="ECO:0000256" key="6">
    <source>
        <dbReference type="ARBA" id="ARBA00022801"/>
    </source>
</evidence>
<feature type="domain" description="Peptidase M43 pregnancy-associated plasma-A" evidence="12">
    <location>
        <begin position="171"/>
        <end position="266"/>
    </location>
</feature>
<dbReference type="GO" id="GO:0046872">
    <property type="term" value="F:metal ion binding"/>
    <property type="evidence" value="ECO:0007669"/>
    <property type="project" value="UniProtKB-KW"/>
</dbReference>
<keyword evidence="4" id="KW-0479">Metal-binding</keyword>
<evidence type="ECO:0000256" key="8">
    <source>
        <dbReference type="ARBA" id="ARBA00023049"/>
    </source>
</evidence>
<reference evidence="13 14" key="1">
    <citation type="submission" date="2014-02" db="EMBL/GenBank/DDBJ databases">
        <title>The genome sequence of the entomopathogenic fungus Metarhizium robertsii ARSEF 2575.</title>
        <authorList>
            <person name="Giuliano Garisto Donzelli B."/>
            <person name="Roe B.A."/>
            <person name="Macmil S.L."/>
            <person name="Krasnoff S.B."/>
            <person name="Gibson D.M."/>
        </authorList>
    </citation>
    <scope>NUCLEOTIDE SEQUENCE [LARGE SCALE GENOMIC DNA]</scope>
    <source>
        <strain evidence="13 14">ARSEF 2575</strain>
    </source>
</reference>
<organism evidence="13 14">
    <name type="scientific">Metarhizium robertsii</name>
    <dbReference type="NCBI Taxonomy" id="568076"/>
    <lineage>
        <taxon>Eukaryota</taxon>
        <taxon>Fungi</taxon>
        <taxon>Dikarya</taxon>
        <taxon>Ascomycota</taxon>
        <taxon>Pezizomycotina</taxon>
        <taxon>Sordariomycetes</taxon>
        <taxon>Hypocreomycetidae</taxon>
        <taxon>Hypocreales</taxon>
        <taxon>Clavicipitaceae</taxon>
        <taxon>Metarhizium</taxon>
    </lineage>
</organism>
<sequence length="405" mass="45294">MYFLPFVIVILMANIVKTSAIHTHNNEALAECAEEEPSPEFLQFSKSLQASNSSLARRQTQQNFNFRVFAHVVYYDKTPRGGFVEDWATLKDEQAMKNELRGGGYADLNLYYISSIDNERGNTYTVGTCSFPTIFLDNRGRPIDISHITTHDDNKMSEDDVRSDGCMIVARAVNDRITTTHEVGHWLGLLHTWNTDCNSGGDMVNDTPLQQSPTKECSAVKYRFPDGTPANYACGDWRGSNMENFMDYSDCGSTFTAGQKDRMKDFARYRQILEAREPTHHSSRPAAPAPAPEPPSDANEGNTQRLPWFEPNIFAQEGGRRLCTDLAKFKLSGPNSLSADVIEIACGTEMFCKFIAWDWNKLGPQTIRDRLGFASYDECIAGHEAGRLIHGHPDFASSLDGIGRS</sequence>
<evidence type="ECO:0000256" key="10">
    <source>
        <dbReference type="SAM" id="MobiDB-lite"/>
    </source>
</evidence>
<evidence type="ECO:0000256" key="4">
    <source>
        <dbReference type="ARBA" id="ARBA00022723"/>
    </source>
</evidence>
<dbReference type="Gene3D" id="3.40.390.10">
    <property type="entry name" value="Collagenase (Catalytic Domain)"/>
    <property type="match status" value="1"/>
</dbReference>
<dbReference type="Pfam" id="PF05572">
    <property type="entry name" value="Peptidase_M43"/>
    <property type="match status" value="1"/>
</dbReference>
<dbReference type="GO" id="GO:0006508">
    <property type="term" value="P:proteolysis"/>
    <property type="evidence" value="ECO:0007669"/>
    <property type="project" value="UniProtKB-KW"/>
</dbReference>
<proteinExistence type="inferred from homology"/>
<comment type="function">
    <text evidence="1">Secreted metalloproteinase that allows assimilation of proteinaceous substrates.</text>
</comment>
<evidence type="ECO:0000313" key="14">
    <source>
        <dbReference type="Proteomes" id="UP000030151"/>
    </source>
</evidence>
<dbReference type="InterPro" id="IPR024079">
    <property type="entry name" value="MetalloPept_cat_dom_sf"/>
</dbReference>
<feature type="chain" id="PRO_5001473601" evidence="11">
    <location>
        <begin position="21"/>
        <end position="405"/>
    </location>
</feature>
<accession>A0A014PGU7</accession>
<keyword evidence="7" id="KW-0862">Zinc</keyword>
<evidence type="ECO:0000256" key="9">
    <source>
        <dbReference type="ARBA" id="ARBA00023157"/>
    </source>
</evidence>
<feature type="region of interest" description="Disordered" evidence="10">
    <location>
        <begin position="275"/>
        <end position="306"/>
    </location>
</feature>
<keyword evidence="5 11" id="KW-0732">Signal</keyword>
<dbReference type="HOGENOM" id="CLU_048726_3_0_1"/>
<dbReference type="SUPFAM" id="SSF55486">
    <property type="entry name" value="Metalloproteases ('zincins'), catalytic domain"/>
    <property type="match status" value="1"/>
</dbReference>
<dbReference type="InterPro" id="IPR008754">
    <property type="entry name" value="Peptidase_M43"/>
</dbReference>
<keyword evidence="8" id="KW-0482">Metalloprotease</keyword>
<comment type="similarity">
    <text evidence="2">Belongs to the peptidase M43B family.</text>
</comment>
<evidence type="ECO:0000259" key="12">
    <source>
        <dbReference type="Pfam" id="PF05572"/>
    </source>
</evidence>
<keyword evidence="3" id="KW-0645">Protease</keyword>
<evidence type="ECO:0000256" key="5">
    <source>
        <dbReference type="ARBA" id="ARBA00022729"/>
    </source>
</evidence>
<gene>
    <name evidence="13" type="ORF">X797_012117</name>
</gene>
<dbReference type="GO" id="GO:0008237">
    <property type="term" value="F:metallopeptidase activity"/>
    <property type="evidence" value="ECO:0007669"/>
    <property type="project" value="UniProtKB-KW"/>
</dbReference>
<dbReference type="AlphaFoldDB" id="A0A014PGU7"/>
<keyword evidence="6" id="KW-0378">Hydrolase</keyword>
<name>A0A014PGU7_9HYPO</name>
<dbReference type="Proteomes" id="UP000030151">
    <property type="component" value="Unassembled WGS sequence"/>
</dbReference>
<protein>
    <submittedName>
        <fullName evidence="13">Peptidase M43 family protein</fullName>
    </submittedName>
</protein>
<dbReference type="PANTHER" id="PTHR47466">
    <property type="match status" value="1"/>
</dbReference>
<evidence type="ECO:0000256" key="11">
    <source>
        <dbReference type="SAM" id="SignalP"/>
    </source>
</evidence>
<dbReference type="PANTHER" id="PTHR47466:SF1">
    <property type="entry name" value="METALLOPROTEASE MEP1 (AFU_ORTHOLOGUE AFUA_1G07730)-RELATED"/>
    <property type="match status" value="1"/>
</dbReference>
<evidence type="ECO:0000256" key="7">
    <source>
        <dbReference type="ARBA" id="ARBA00022833"/>
    </source>
</evidence>